<dbReference type="NCBIfam" id="TIGR02532">
    <property type="entry name" value="IV_pilin_GFxxxE"/>
    <property type="match status" value="1"/>
</dbReference>
<comment type="subcellular location">
    <subcellularLocation>
        <location evidence="1">Cell inner membrane</location>
        <topology evidence="1">Single-pass membrane protein</topology>
    </subcellularLocation>
</comment>
<dbReference type="GO" id="GO:0005886">
    <property type="term" value="C:plasma membrane"/>
    <property type="evidence" value="ECO:0007669"/>
    <property type="project" value="UniProtKB-SubCell"/>
</dbReference>
<evidence type="ECO:0000256" key="5">
    <source>
        <dbReference type="ARBA" id="ARBA00022481"/>
    </source>
</evidence>
<dbReference type="PROSITE" id="PS00409">
    <property type="entry name" value="PROKAR_NTER_METHYL"/>
    <property type="match status" value="1"/>
</dbReference>
<dbReference type="InterPro" id="IPR051621">
    <property type="entry name" value="T2SS_protein_J"/>
</dbReference>
<evidence type="ECO:0000313" key="10">
    <source>
        <dbReference type="EMBL" id="SIR02246.1"/>
    </source>
</evidence>
<dbReference type="InterPro" id="IPR012902">
    <property type="entry name" value="N_methyl_site"/>
</dbReference>
<dbReference type="SUPFAM" id="SSF54523">
    <property type="entry name" value="Pili subunits"/>
    <property type="match status" value="1"/>
</dbReference>
<dbReference type="STRING" id="49186.SAMN05421647_11451"/>
<gene>
    <name evidence="10" type="ORF">SAMN05421647_11451</name>
</gene>
<dbReference type="NCBIfam" id="TIGR01711">
    <property type="entry name" value="gspJ"/>
    <property type="match status" value="1"/>
</dbReference>
<dbReference type="EMBL" id="FTMN01000014">
    <property type="protein sequence ID" value="SIR02246.1"/>
    <property type="molecule type" value="Genomic_DNA"/>
</dbReference>
<dbReference type="Gene3D" id="2.10.70.20">
    <property type="entry name" value="gspk-gspi-gspj complex like domains"/>
    <property type="match status" value="1"/>
</dbReference>
<organism evidence="10 11">
    <name type="scientific">Marinobacterium stanieri</name>
    <dbReference type="NCBI Taxonomy" id="49186"/>
    <lineage>
        <taxon>Bacteria</taxon>
        <taxon>Pseudomonadati</taxon>
        <taxon>Pseudomonadota</taxon>
        <taxon>Gammaproteobacteria</taxon>
        <taxon>Oceanospirillales</taxon>
        <taxon>Oceanospirillaceae</taxon>
        <taxon>Marinobacterium</taxon>
    </lineage>
</organism>
<evidence type="ECO:0000256" key="1">
    <source>
        <dbReference type="ARBA" id="ARBA00004377"/>
    </source>
</evidence>
<evidence type="ECO:0000256" key="3">
    <source>
        <dbReference type="ARBA" id="ARBA00021539"/>
    </source>
</evidence>
<keyword evidence="5" id="KW-0488">Methylation</keyword>
<dbReference type="GO" id="GO:0015628">
    <property type="term" value="P:protein secretion by the type II secretion system"/>
    <property type="evidence" value="ECO:0007669"/>
    <property type="project" value="InterPro"/>
</dbReference>
<dbReference type="Gene3D" id="3.10.610.10">
    <property type="entry name" value="GSPII I/J protein-like"/>
    <property type="match status" value="1"/>
</dbReference>
<dbReference type="PANTHER" id="PTHR39583">
    <property type="entry name" value="TYPE II SECRETION SYSTEM PROTEIN J-RELATED"/>
    <property type="match status" value="1"/>
</dbReference>
<dbReference type="Pfam" id="PF07963">
    <property type="entry name" value="N_methyl"/>
    <property type="match status" value="1"/>
</dbReference>
<keyword evidence="4" id="KW-1003">Cell membrane</keyword>
<dbReference type="Proteomes" id="UP000186895">
    <property type="component" value="Unassembled WGS sequence"/>
</dbReference>
<comment type="similarity">
    <text evidence="2">Belongs to the GSP J family.</text>
</comment>
<evidence type="ECO:0000256" key="9">
    <source>
        <dbReference type="ARBA" id="ARBA00023136"/>
    </source>
</evidence>
<dbReference type="AlphaFoldDB" id="A0A1N6XIN7"/>
<evidence type="ECO:0000256" key="8">
    <source>
        <dbReference type="ARBA" id="ARBA00022989"/>
    </source>
</evidence>
<keyword evidence="9" id="KW-0472">Membrane</keyword>
<evidence type="ECO:0000313" key="11">
    <source>
        <dbReference type="Proteomes" id="UP000186895"/>
    </source>
</evidence>
<dbReference type="InterPro" id="IPR010055">
    <property type="entry name" value="T2SS_protein-GspJ"/>
</dbReference>
<reference evidence="10 11" key="1">
    <citation type="submission" date="2017-01" db="EMBL/GenBank/DDBJ databases">
        <authorList>
            <person name="Mah S.A."/>
            <person name="Swanson W.J."/>
            <person name="Moy G.W."/>
            <person name="Vacquier V.D."/>
        </authorList>
    </citation>
    <scope>NUCLEOTIDE SEQUENCE [LARGE SCALE GENOMIC DNA]</scope>
    <source>
        <strain evidence="10 11">DSM 7027</strain>
    </source>
</reference>
<dbReference type="RefSeq" id="WP_076466299.1">
    <property type="nucleotide sequence ID" value="NZ_FTMN01000014.1"/>
</dbReference>
<sequence length="208" mass="23673">MRYQHGFTLLEMLVSVALLALLGLAAMLTLGAGVKSEQAVGDSIDSLQRLQSTQQWLRRDLEQIVFRAGRTDLGEHRRQPLIANLDDEGESEGVLLDFYRTGRRILSYQVPVSQLERVRYRFSEGRLYRDSSPYLEAPAHERWNEAVLMENVKDLKLRFYYGQNWHDGWAGGMSNGIFASELPKAVEILIDTERYGAVSQTLLLPEGL</sequence>
<evidence type="ECO:0000256" key="2">
    <source>
        <dbReference type="ARBA" id="ARBA00011084"/>
    </source>
</evidence>
<accession>A0A1N6XIN7</accession>
<keyword evidence="11" id="KW-1185">Reference proteome</keyword>
<keyword evidence="6" id="KW-0997">Cell inner membrane</keyword>
<evidence type="ECO:0000256" key="6">
    <source>
        <dbReference type="ARBA" id="ARBA00022519"/>
    </source>
</evidence>
<evidence type="ECO:0000256" key="4">
    <source>
        <dbReference type="ARBA" id="ARBA00022475"/>
    </source>
</evidence>
<proteinExistence type="inferred from homology"/>
<protein>
    <recommendedName>
        <fullName evidence="3">Type II secretion system protein J</fullName>
    </recommendedName>
</protein>
<evidence type="ECO:0000256" key="7">
    <source>
        <dbReference type="ARBA" id="ARBA00022692"/>
    </source>
</evidence>
<dbReference type="Pfam" id="PF11612">
    <property type="entry name" value="T2SSJ"/>
    <property type="match status" value="1"/>
</dbReference>
<name>A0A1N6XIN7_9GAMM</name>
<dbReference type="GO" id="GO:0015627">
    <property type="term" value="C:type II protein secretion system complex"/>
    <property type="evidence" value="ECO:0007669"/>
    <property type="project" value="InterPro"/>
</dbReference>
<keyword evidence="8" id="KW-1133">Transmembrane helix</keyword>
<dbReference type="PANTHER" id="PTHR39583:SF2">
    <property type="entry name" value="TYPE II SECRETION SYSTEM PROTEIN J"/>
    <property type="match status" value="1"/>
</dbReference>
<keyword evidence="7" id="KW-0812">Transmembrane</keyword>
<dbReference type="InterPro" id="IPR045584">
    <property type="entry name" value="Pilin-like"/>
</dbReference>